<keyword evidence="8" id="KW-0472">Membrane</keyword>
<sequence length="728" mass="82650">MSDHENTSTGSQEDELDKTIISETDPLRETADLGETRIVLGLDKLDLSNADKLTKSDGSAAVQEEAGEQRFDSDQKQHFAQYELLEEIARGGMGVVYKARQKQLNRIVAVKMILSGKLASDLDVKRFLVEAEASANLDHPGIVPVYEFGEHNDTRYFSMAFIDGQSLAEASGKGKYMPKEAAEIILKIAEAVAYAHSKGVVHRDLKPQNILLDQDGQPRITDFGLAKLIDTDDQLTQDGTIMGSLYYMPPEQAAGNNALIGPPADIYALGAILYDLLTGRPPFRAPSTMEILNQVMEQEPVRPGREAPNIPADLETICLKCLQKEIPRRFQTAEELCEELRRFLRGEPILSRPIGQWEYAVRWCRRNPLPAILAVGLAVALLASVATVTTFMNHARAERAQREEQQRTVGLLSHMVLRKTIDQMEDWLNLFFEPVERELLLMREWTYNGTVDAERPHMTNRLFLPLVELYPQISSYMIADDRGREHMLMCFPQTKTDSTGEHWLFRRTRIDEWDQEVEIYEWHGNRPDDLEPVRKTIEYDPRETVWFQGGISKRDQSGANRSEPRMIFWTEPYVFFVTKDLGITASINLNLPETPNVNTIVAFDVLLMDLTRYTINGKPTPNGKILILNHEGKLVGLPHGSNLPTAEDWKPYYLKPMTVLDQPVVNDAADNFEFSQNAELQIKSFESENGMWWGAAKPFRISKELMLWMLVLVPESDLHESMIETGEN</sequence>
<dbReference type="Gene3D" id="3.30.450.20">
    <property type="entry name" value="PAS domain"/>
    <property type="match status" value="1"/>
</dbReference>
<dbReference type="InterPro" id="IPR008271">
    <property type="entry name" value="Ser/Thr_kinase_AS"/>
</dbReference>
<evidence type="ECO:0000256" key="1">
    <source>
        <dbReference type="ARBA" id="ARBA00012513"/>
    </source>
</evidence>
<dbReference type="GO" id="GO:0004674">
    <property type="term" value="F:protein serine/threonine kinase activity"/>
    <property type="evidence" value="ECO:0007669"/>
    <property type="project" value="UniProtKB-KW"/>
</dbReference>
<dbReference type="EMBL" id="CP036316">
    <property type="protein sequence ID" value="QDT66348.1"/>
    <property type="molecule type" value="Genomic_DNA"/>
</dbReference>
<protein>
    <recommendedName>
        <fullName evidence="1">non-specific serine/threonine protein kinase</fullName>
        <ecNumber evidence="1">2.7.11.1</ecNumber>
    </recommendedName>
</protein>
<dbReference type="PROSITE" id="PS50011">
    <property type="entry name" value="PROTEIN_KINASE_DOM"/>
    <property type="match status" value="1"/>
</dbReference>
<evidence type="ECO:0000256" key="4">
    <source>
        <dbReference type="ARBA" id="ARBA00022741"/>
    </source>
</evidence>
<evidence type="ECO:0000313" key="11">
    <source>
        <dbReference type="Proteomes" id="UP000319976"/>
    </source>
</evidence>
<feature type="compositionally biased region" description="Basic and acidic residues" evidence="7">
    <location>
        <begin position="17"/>
        <end position="27"/>
    </location>
</feature>
<dbReference type="OrthoDB" id="6111975at2"/>
<reference evidence="10 11" key="1">
    <citation type="submission" date="2019-02" db="EMBL/GenBank/DDBJ databases">
        <title>Deep-cultivation of Planctomycetes and their phenomic and genomic characterization uncovers novel biology.</title>
        <authorList>
            <person name="Wiegand S."/>
            <person name="Jogler M."/>
            <person name="Boedeker C."/>
            <person name="Pinto D."/>
            <person name="Vollmers J."/>
            <person name="Rivas-Marin E."/>
            <person name="Kohn T."/>
            <person name="Peeters S.H."/>
            <person name="Heuer A."/>
            <person name="Rast P."/>
            <person name="Oberbeckmann S."/>
            <person name="Bunk B."/>
            <person name="Jeske O."/>
            <person name="Meyerdierks A."/>
            <person name="Storesund J.E."/>
            <person name="Kallscheuer N."/>
            <person name="Luecker S."/>
            <person name="Lage O.M."/>
            <person name="Pohl T."/>
            <person name="Merkel B.J."/>
            <person name="Hornburger P."/>
            <person name="Mueller R.-W."/>
            <person name="Bruemmer F."/>
            <person name="Labrenz M."/>
            <person name="Spormann A.M."/>
            <person name="Op den Camp H."/>
            <person name="Overmann J."/>
            <person name="Amann R."/>
            <person name="Jetten M.S.M."/>
            <person name="Mascher T."/>
            <person name="Medema M.H."/>
            <person name="Devos D.P."/>
            <person name="Kaster A.-K."/>
            <person name="Ovreas L."/>
            <person name="Rohde M."/>
            <person name="Galperin M.Y."/>
            <person name="Jogler C."/>
        </authorList>
    </citation>
    <scope>NUCLEOTIDE SEQUENCE [LARGE SCALE GENOMIC DNA]</scope>
    <source>
        <strain evidence="10 11">V22</strain>
    </source>
</reference>
<evidence type="ECO:0000259" key="9">
    <source>
        <dbReference type="PROSITE" id="PS50011"/>
    </source>
</evidence>
<keyword evidence="5 10" id="KW-0418">Kinase</keyword>
<keyword evidence="8" id="KW-0812">Transmembrane</keyword>
<dbReference type="PANTHER" id="PTHR43289:SF6">
    <property type="entry name" value="SERINE_THREONINE-PROTEIN KINASE NEKL-3"/>
    <property type="match status" value="1"/>
</dbReference>
<dbReference type="SMART" id="SM00220">
    <property type="entry name" value="S_TKc"/>
    <property type="match status" value="1"/>
</dbReference>
<keyword evidence="6" id="KW-0067">ATP-binding</keyword>
<keyword evidence="4" id="KW-0547">Nucleotide-binding</keyword>
<accession>A0A517TD97</accession>
<dbReference type="InterPro" id="IPR000719">
    <property type="entry name" value="Prot_kinase_dom"/>
</dbReference>
<feature type="region of interest" description="Disordered" evidence="7">
    <location>
        <begin position="1"/>
        <end position="27"/>
    </location>
</feature>
<evidence type="ECO:0000256" key="5">
    <source>
        <dbReference type="ARBA" id="ARBA00022777"/>
    </source>
</evidence>
<dbReference type="CDD" id="cd14014">
    <property type="entry name" value="STKc_PknB_like"/>
    <property type="match status" value="1"/>
</dbReference>
<dbReference type="RefSeq" id="WP_145265368.1">
    <property type="nucleotide sequence ID" value="NZ_CP036316.1"/>
</dbReference>
<dbReference type="FunFam" id="1.10.510.10:FF:000021">
    <property type="entry name" value="Serine/threonine protein kinase"/>
    <property type="match status" value="1"/>
</dbReference>
<dbReference type="SUPFAM" id="SSF56112">
    <property type="entry name" value="Protein kinase-like (PK-like)"/>
    <property type="match status" value="1"/>
</dbReference>
<evidence type="ECO:0000256" key="8">
    <source>
        <dbReference type="SAM" id="Phobius"/>
    </source>
</evidence>
<dbReference type="PANTHER" id="PTHR43289">
    <property type="entry name" value="MITOGEN-ACTIVATED PROTEIN KINASE KINASE KINASE 20-RELATED"/>
    <property type="match status" value="1"/>
</dbReference>
<evidence type="ECO:0000313" key="10">
    <source>
        <dbReference type="EMBL" id="QDT66348.1"/>
    </source>
</evidence>
<dbReference type="KEGG" id="chya:V22_36140"/>
<dbReference type="AlphaFoldDB" id="A0A517TD97"/>
<organism evidence="10 11">
    <name type="scientific">Calycomorphotria hydatis</name>
    <dbReference type="NCBI Taxonomy" id="2528027"/>
    <lineage>
        <taxon>Bacteria</taxon>
        <taxon>Pseudomonadati</taxon>
        <taxon>Planctomycetota</taxon>
        <taxon>Planctomycetia</taxon>
        <taxon>Planctomycetales</taxon>
        <taxon>Planctomycetaceae</taxon>
        <taxon>Calycomorphotria</taxon>
    </lineage>
</organism>
<evidence type="ECO:0000256" key="3">
    <source>
        <dbReference type="ARBA" id="ARBA00022679"/>
    </source>
</evidence>
<feature type="domain" description="Protein kinase" evidence="9">
    <location>
        <begin position="82"/>
        <end position="344"/>
    </location>
</feature>
<dbReference type="InterPro" id="IPR011009">
    <property type="entry name" value="Kinase-like_dom_sf"/>
</dbReference>
<evidence type="ECO:0000256" key="2">
    <source>
        <dbReference type="ARBA" id="ARBA00022527"/>
    </source>
</evidence>
<dbReference type="Proteomes" id="UP000319976">
    <property type="component" value="Chromosome"/>
</dbReference>
<dbReference type="PROSITE" id="PS00108">
    <property type="entry name" value="PROTEIN_KINASE_ST"/>
    <property type="match status" value="1"/>
</dbReference>
<proteinExistence type="predicted"/>
<keyword evidence="2" id="KW-0723">Serine/threonine-protein kinase</keyword>
<gene>
    <name evidence="10" type="primary">prkC_16</name>
    <name evidence="10" type="ORF">V22_36140</name>
</gene>
<dbReference type="GO" id="GO:0005524">
    <property type="term" value="F:ATP binding"/>
    <property type="evidence" value="ECO:0007669"/>
    <property type="project" value="UniProtKB-KW"/>
</dbReference>
<dbReference type="EC" id="2.7.11.1" evidence="1"/>
<feature type="transmembrane region" description="Helical" evidence="8">
    <location>
        <begin position="371"/>
        <end position="392"/>
    </location>
</feature>
<dbReference type="Pfam" id="PF00069">
    <property type="entry name" value="Pkinase"/>
    <property type="match status" value="1"/>
</dbReference>
<dbReference type="Gene3D" id="3.30.200.20">
    <property type="entry name" value="Phosphorylase Kinase, domain 1"/>
    <property type="match status" value="1"/>
</dbReference>
<evidence type="ECO:0000256" key="6">
    <source>
        <dbReference type="ARBA" id="ARBA00022840"/>
    </source>
</evidence>
<keyword evidence="8" id="KW-1133">Transmembrane helix</keyword>
<name>A0A517TD97_9PLAN</name>
<keyword evidence="3 10" id="KW-0808">Transferase</keyword>
<evidence type="ECO:0000256" key="7">
    <source>
        <dbReference type="SAM" id="MobiDB-lite"/>
    </source>
</evidence>
<dbReference type="Gene3D" id="1.10.510.10">
    <property type="entry name" value="Transferase(Phosphotransferase) domain 1"/>
    <property type="match status" value="1"/>
</dbReference>
<keyword evidence="11" id="KW-1185">Reference proteome</keyword>